<dbReference type="InterPro" id="IPR018076">
    <property type="entry name" value="T2SS_GspF_dom"/>
</dbReference>
<evidence type="ECO:0000256" key="1">
    <source>
        <dbReference type="ARBA" id="ARBA00004651"/>
    </source>
</evidence>
<evidence type="ECO:0000313" key="8">
    <source>
        <dbReference type="EMBL" id="MBT0773237.1"/>
    </source>
</evidence>
<dbReference type="Pfam" id="PF00482">
    <property type="entry name" value="T2SSF"/>
    <property type="match status" value="1"/>
</dbReference>
<dbReference type="PANTHER" id="PTHR35007">
    <property type="entry name" value="INTEGRAL MEMBRANE PROTEIN-RELATED"/>
    <property type="match status" value="1"/>
</dbReference>
<dbReference type="Proteomes" id="UP001197247">
    <property type="component" value="Unassembled WGS sequence"/>
</dbReference>
<sequence>MTSTTLIALLAGLLLLGGLTGVVAGLRRTPVPPAGPATAARPSRLHGLTPRTRQLLLAGLVAGVVAALVSGWLIALIVLPVAFAGLPWLLSAPETSLRIERLEAMEEWTRSLAGVLTVGLSLENALITALRSTPPPIRAEVATLVARLNARWPTDRALRAFADDMDDPTADLIAMNLVLAAQRRGTGLAAVLEGLSESVAADVRSRRAVEADRAKPRATARAITVITIGVLVLLTFNGSYIAPYGTAAGQLVLVLLLSLFVATLVWLRSMARGEPLPRIIGTGLDRPGGSGAGR</sequence>
<feature type="transmembrane region" description="Helical" evidence="6">
    <location>
        <begin position="222"/>
        <end position="241"/>
    </location>
</feature>
<evidence type="ECO:0000256" key="3">
    <source>
        <dbReference type="ARBA" id="ARBA00022692"/>
    </source>
</evidence>
<evidence type="ECO:0000259" key="7">
    <source>
        <dbReference type="Pfam" id="PF00482"/>
    </source>
</evidence>
<organism evidence="8 9">
    <name type="scientific">Kineosporia corallincola</name>
    <dbReference type="NCBI Taxonomy" id="2835133"/>
    <lineage>
        <taxon>Bacteria</taxon>
        <taxon>Bacillati</taxon>
        <taxon>Actinomycetota</taxon>
        <taxon>Actinomycetes</taxon>
        <taxon>Kineosporiales</taxon>
        <taxon>Kineosporiaceae</taxon>
        <taxon>Kineosporia</taxon>
    </lineage>
</organism>
<keyword evidence="5 6" id="KW-0472">Membrane</keyword>
<keyword evidence="2" id="KW-1003">Cell membrane</keyword>
<gene>
    <name evidence="8" type="ORF">KIH74_30110</name>
</gene>
<dbReference type="RefSeq" id="WP_214159777.1">
    <property type="nucleotide sequence ID" value="NZ_JAHBAY010000016.1"/>
</dbReference>
<keyword evidence="9" id="KW-1185">Reference proteome</keyword>
<comment type="caution">
    <text evidence="8">The sequence shown here is derived from an EMBL/GenBank/DDBJ whole genome shotgun (WGS) entry which is preliminary data.</text>
</comment>
<keyword evidence="3 6" id="KW-0812">Transmembrane</keyword>
<keyword evidence="4 6" id="KW-1133">Transmembrane helix</keyword>
<evidence type="ECO:0000256" key="6">
    <source>
        <dbReference type="SAM" id="Phobius"/>
    </source>
</evidence>
<evidence type="ECO:0000256" key="5">
    <source>
        <dbReference type="ARBA" id="ARBA00023136"/>
    </source>
</evidence>
<evidence type="ECO:0000256" key="4">
    <source>
        <dbReference type="ARBA" id="ARBA00022989"/>
    </source>
</evidence>
<name>A0ABS5TQ53_9ACTN</name>
<dbReference type="PANTHER" id="PTHR35007:SF3">
    <property type="entry name" value="POSSIBLE CONSERVED ALANINE RICH MEMBRANE PROTEIN"/>
    <property type="match status" value="1"/>
</dbReference>
<evidence type="ECO:0000313" key="9">
    <source>
        <dbReference type="Proteomes" id="UP001197247"/>
    </source>
</evidence>
<reference evidence="8 9" key="1">
    <citation type="submission" date="2021-05" db="EMBL/GenBank/DDBJ databases">
        <title>Kineosporia and Streptomyces sp. nov. two new marine actinobacteria isolated from Coral.</title>
        <authorList>
            <person name="Buangrab K."/>
            <person name="Sutthacheep M."/>
            <person name="Yeemin T."/>
            <person name="Harunari E."/>
            <person name="Igarashi Y."/>
            <person name="Kanchanasin P."/>
            <person name="Tanasupawat S."/>
            <person name="Phongsopitanun W."/>
        </authorList>
    </citation>
    <scope>NUCLEOTIDE SEQUENCE [LARGE SCALE GENOMIC DNA]</scope>
    <source>
        <strain evidence="8 9">J2-2</strain>
    </source>
</reference>
<feature type="transmembrane region" description="Helical" evidence="6">
    <location>
        <begin position="247"/>
        <end position="267"/>
    </location>
</feature>
<feature type="transmembrane region" description="Helical" evidence="6">
    <location>
        <begin position="55"/>
        <end position="88"/>
    </location>
</feature>
<accession>A0ABS5TQ53</accession>
<evidence type="ECO:0000256" key="2">
    <source>
        <dbReference type="ARBA" id="ARBA00022475"/>
    </source>
</evidence>
<protein>
    <submittedName>
        <fullName evidence="8">Type II secretion system F family protein</fullName>
    </submittedName>
</protein>
<feature type="domain" description="Type II secretion system protein GspF" evidence="7">
    <location>
        <begin position="108"/>
        <end position="234"/>
    </location>
</feature>
<dbReference type="EMBL" id="JAHBAY010000016">
    <property type="protein sequence ID" value="MBT0773237.1"/>
    <property type="molecule type" value="Genomic_DNA"/>
</dbReference>
<comment type="subcellular location">
    <subcellularLocation>
        <location evidence="1">Cell membrane</location>
        <topology evidence="1">Multi-pass membrane protein</topology>
    </subcellularLocation>
</comment>
<proteinExistence type="predicted"/>